<keyword evidence="2" id="KW-1185">Reference proteome</keyword>
<gene>
    <name evidence="1" type="ORF">SPELUC_LOCUS3995</name>
</gene>
<feature type="non-terminal residue" evidence="1">
    <location>
        <position position="1"/>
    </location>
</feature>
<dbReference type="Proteomes" id="UP000789366">
    <property type="component" value="Unassembled WGS sequence"/>
</dbReference>
<comment type="caution">
    <text evidence="1">The sequence shown here is derived from an EMBL/GenBank/DDBJ whole genome shotgun (WGS) entry which is preliminary data.</text>
</comment>
<name>A0ACA9LC14_9GLOM</name>
<proteinExistence type="predicted"/>
<dbReference type="EMBL" id="CAJVPW010003321">
    <property type="protein sequence ID" value="CAG8522402.1"/>
    <property type="molecule type" value="Genomic_DNA"/>
</dbReference>
<sequence>FGLSSEIGGSCSVRVQKASKILGSGSGSGPSSKEPGPNSN</sequence>
<evidence type="ECO:0000313" key="2">
    <source>
        <dbReference type="Proteomes" id="UP000789366"/>
    </source>
</evidence>
<protein>
    <submittedName>
        <fullName evidence="1">11559_t:CDS:1</fullName>
    </submittedName>
</protein>
<organism evidence="1 2">
    <name type="scientific">Cetraspora pellucida</name>
    <dbReference type="NCBI Taxonomy" id="1433469"/>
    <lineage>
        <taxon>Eukaryota</taxon>
        <taxon>Fungi</taxon>
        <taxon>Fungi incertae sedis</taxon>
        <taxon>Mucoromycota</taxon>
        <taxon>Glomeromycotina</taxon>
        <taxon>Glomeromycetes</taxon>
        <taxon>Diversisporales</taxon>
        <taxon>Gigasporaceae</taxon>
        <taxon>Cetraspora</taxon>
    </lineage>
</organism>
<accession>A0ACA9LC14</accession>
<reference evidence="1" key="1">
    <citation type="submission" date="2021-06" db="EMBL/GenBank/DDBJ databases">
        <authorList>
            <person name="Kallberg Y."/>
            <person name="Tangrot J."/>
            <person name="Rosling A."/>
        </authorList>
    </citation>
    <scope>NUCLEOTIDE SEQUENCE</scope>
    <source>
        <strain evidence="1">28 12/20/2015</strain>
    </source>
</reference>
<evidence type="ECO:0000313" key="1">
    <source>
        <dbReference type="EMBL" id="CAG8522402.1"/>
    </source>
</evidence>